<sequence length="268" mass="31391">MPRVPIRPQAIERQRRGHGPPPVHARPDRRARHHVREGRRPSHHRLPPRIERIPRLHRRHGTRQKGIPPRDHRLPGHAEQGRATLTAGMQHVRHQTEPRLAAVRTGRMGERRVPRHARGRQAPRRDPRRDARQRRRARPVRQRHRTGRRVRREAGRHAVRVAPQRLHRHPCGPVRHPRTRILPRTHRPPADRGQTAQLRHRHAEQFAVQAQIRLRPRPRQTIHRFGHAEPPHERPCETGKAMPSLRAPRPPPPPADRTTETPKALPIS</sequence>
<dbReference type="Proteomes" id="UP000003323">
    <property type="component" value="Unassembled WGS sequence"/>
</dbReference>
<name>E0QAT5_9BIFI</name>
<evidence type="ECO:0000313" key="3">
    <source>
        <dbReference type="Proteomes" id="UP000003323"/>
    </source>
</evidence>
<evidence type="ECO:0000313" key="2">
    <source>
        <dbReference type="EMBL" id="EFM40433.1"/>
    </source>
</evidence>
<organism evidence="2 3">
    <name type="scientific">Bifidobacterium dentium ATCC 27679</name>
    <dbReference type="NCBI Taxonomy" id="871562"/>
    <lineage>
        <taxon>Bacteria</taxon>
        <taxon>Bacillati</taxon>
        <taxon>Actinomycetota</taxon>
        <taxon>Actinomycetes</taxon>
        <taxon>Bifidobacteriales</taxon>
        <taxon>Bifidobacteriaceae</taxon>
        <taxon>Bifidobacterium</taxon>
    </lineage>
</organism>
<feature type="region of interest" description="Disordered" evidence="1">
    <location>
        <begin position="1"/>
        <end position="77"/>
    </location>
</feature>
<feature type="compositionally biased region" description="Basic residues" evidence="1">
    <location>
        <begin position="168"/>
        <end position="187"/>
    </location>
</feature>
<comment type="caution">
    <text evidence="2">The sequence shown here is derived from an EMBL/GenBank/DDBJ whole genome shotgun (WGS) entry which is preliminary data.</text>
</comment>
<protein>
    <submittedName>
        <fullName evidence="2">Uncharacterized protein</fullName>
    </submittedName>
</protein>
<feature type="compositionally biased region" description="Basic residues" evidence="1">
    <location>
        <begin position="113"/>
        <end position="122"/>
    </location>
</feature>
<feature type="compositionally biased region" description="Basic residues" evidence="1">
    <location>
        <begin position="27"/>
        <end position="47"/>
    </location>
</feature>
<accession>E0QAT5</accession>
<feature type="region of interest" description="Disordered" evidence="1">
    <location>
        <begin position="224"/>
        <end position="268"/>
    </location>
</feature>
<feature type="region of interest" description="Disordered" evidence="1">
    <location>
        <begin position="168"/>
        <end position="192"/>
    </location>
</feature>
<feature type="region of interest" description="Disordered" evidence="1">
    <location>
        <begin position="104"/>
        <end position="155"/>
    </location>
</feature>
<reference evidence="2 3" key="1">
    <citation type="submission" date="2010-08" db="EMBL/GenBank/DDBJ databases">
        <authorList>
            <person name="Muzny D."/>
            <person name="Qin X."/>
            <person name="Deng J."/>
            <person name="Jiang H."/>
            <person name="Liu Y."/>
            <person name="Qu J."/>
            <person name="Song X.-Z."/>
            <person name="Zhang L."/>
            <person name="Thornton R."/>
            <person name="Coyle M."/>
            <person name="Francisco L."/>
            <person name="Jackson L."/>
            <person name="Javaid M."/>
            <person name="Korchina V."/>
            <person name="Kovar C."/>
            <person name="Mata R."/>
            <person name="Mathew T."/>
            <person name="Ngo R."/>
            <person name="Nguyen L."/>
            <person name="Nguyen N."/>
            <person name="Okwuonu G."/>
            <person name="Ongeri F."/>
            <person name="Pham C."/>
            <person name="Simmons D."/>
            <person name="Wilczek-Boney K."/>
            <person name="Hale W."/>
            <person name="Jakkamsetti A."/>
            <person name="Pham P."/>
            <person name="Ruth R."/>
            <person name="San Lucas F."/>
            <person name="Warren J."/>
            <person name="Zhang J."/>
            <person name="Zhao Z."/>
            <person name="Zhou C."/>
            <person name="Zhu D."/>
            <person name="Lee S."/>
            <person name="Bess C."/>
            <person name="Blankenburg K."/>
            <person name="Forbes L."/>
            <person name="Fu Q."/>
            <person name="Gubbala S."/>
            <person name="Hirani K."/>
            <person name="Jayaseelan J.C."/>
            <person name="Lara F."/>
            <person name="Munidasa M."/>
            <person name="Palculict T."/>
            <person name="Patil S."/>
            <person name="Pu L.-L."/>
            <person name="Saada N."/>
            <person name="Tang L."/>
            <person name="Weissenberger G."/>
            <person name="Zhu Y."/>
            <person name="Hemphill L."/>
            <person name="Shang Y."/>
            <person name="Youmans B."/>
            <person name="Ayvaz T."/>
            <person name="Ross M."/>
            <person name="Santibanez J."/>
            <person name="Aqrawi P."/>
            <person name="Gross S."/>
            <person name="Joshi V."/>
            <person name="Fowler G."/>
            <person name="Nazareth L."/>
            <person name="Reid J."/>
            <person name="Worley K."/>
            <person name="Petrosino J."/>
            <person name="Highlander S."/>
            <person name="Gibbs R."/>
        </authorList>
    </citation>
    <scope>NUCLEOTIDE SEQUENCE [LARGE SCALE GENOMIC DNA]</scope>
    <source>
        <strain evidence="2 3">ATCC 27679</strain>
    </source>
</reference>
<evidence type="ECO:0000256" key="1">
    <source>
        <dbReference type="SAM" id="MobiDB-lite"/>
    </source>
</evidence>
<dbReference type="EMBL" id="AEEQ01000015">
    <property type="protein sequence ID" value="EFM40433.1"/>
    <property type="molecule type" value="Genomic_DNA"/>
</dbReference>
<dbReference type="HOGENOM" id="CLU_1036929_0_0_11"/>
<feature type="compositionally biased region" description="Basic and acidic residues" evidence="1">
    <location>
        <begin position="226"/>
        <end position="237"/>
    </location>
</feature>
<proteinExistence type="predicted"/>
<feature type="compositionally biased region" description="Basic residues" evidence="1">
    <location>
        <begin position="131"/>
        <end position="151"/>
    </location>
</feature>
<feature type="compositionally biased region" description="Basic and acidic residues" evidence="1">
    <location>
        <begin position="68"/>
        <end position="77"/>
    </location>
</feature>
<gene>
    <name evidence="2" type="ORF">HMPREF0168_2243</name>
</gene>
<dbReference type="AlphaFoldDB" id="E0QAT5"/>